<feature type="domain" description="Endoplasmic reticulum vesicle transporter N-terminal" evidence="9">
    <location>
        <begin position="13"/>
        <end position="99"/>
    </location>
</feature>
<dbReference type="InterPro" id="IPR045888">
    <property type="entry name" value="Erv"/>
</dbReference>
<dbReference type="GO" id="GO:0005789">
    <property type="term" value="C:endoplasmic reticulum membrane"/>
    <property type="evidence" value="ECO:0007669"/>
    <property type="project" value="UniProtKB-SubCell"/>
</dbReference>
<evidence type="ECO:0000259" key="9">
    <source>
        <dbReference type="Pfam" id="PF13850"/>
    </source>
</evidence>
<dbReference type="PANTHER" id="PTHR10984:SF30">
    <property type="entry name" value="ENDOPLASMIC RETICULUM-GOLGI INTERMEDIATE COMPARTMENT PROTEIN 2"/>
    <property type="match status" value="1"/>
</dbReference>
<comment type="subcellular location">
    <subcellularLocation>
        <location evidence="7">Endoplasmic reticulum membrane</location>
        <topology evidence="7">Multi-pass membrane protein</topology>
    </subcellularLocation>
    <subcellularLocation>
        <location evidence="1 7">Endoplasmic reticulum-Golgi intermediate compartment membrane</location>
        <topology evidence="1 7">Multi-pass membrane protein</topology>
    </subcellularLocation>
    <subcellularLocation>
        <location evidence="7">Golgi apparatus membrane</location>
        <topology evidence="7">Multi-pass membrane protein</topology>
    </subcellularLocation>
</comment>
<dbReference type="Ensembl" id="ENSEBUT00000010682.1">
    <property type="protein sequence ID" value="ENSEBUP00000010141.1"/>
    <property type="gene ID" value="ENSEBUG00000006514.1"/>
</dbReference>
<evidence type="ECO:0000256" key="4">
    <source>
        <dbReference type="ARBA" id="ARBA00022892"/>
    </source>
</evidence>
<comment type="function">
    <text evidence="7">Plays a role in transport between endoplasmic reticulum and Golgi.</text>
</comment>
<sequence>MRRLNRKKALSVVKDLDAFPKIPEGCVQTSTSGGTVSLLAFFLIIILSFMEFLNYRETSIRYDYEVDLDISSKLQINVDMTIAMKCQHVGADVLDMAETMVTSSNGLKYEPVYFELSPMQRTWYNIFHLIRLRLQQEHSLQDVLFKAAFNGSPTAIPPREEPMEGPFDACRIHGSLLVNKVAGNFHVTIGKAILHPRGHAHLAAMVEHNAYNFSHRIDHFSFGEPIVGIVNALDGTEKIAKAHAQMFQYFLTIVPTQIKTRQFSANTHQYSVTEKERTIDHSAGSHGVSGIFIKYDLNSLMVTVTEEGMPLGQFLVGLCGIIGGIFSTTGLLHGLVGFIFDVLLCRFKLGVHQHAQAEQMVSSFLFPLSWRLAFILFTPFFLLLLLADWKLGFKQWETLILDKGNLRPGKLLYVQVVPHDLWILLDCSHGKGM</sequence>
<evidence type="ECO:0000256" key="1">
    <source>
        <dbReference type="ARBA" id="ARBA00004457"/>
    </source>
</evidence>
<feature type="transmembrane region" description="Helical" evidence="7">
    <location>
        <begin position="34"/>
        <end position="53"/>
    </location>
</feature>
<feature type="transmembrane region" description="Helical" evidence="7">
    <location>
        <begin position="314"/>
        <end position="340"/>
    </location>
</feature>
<keyword evidence="5 7" id="KW-1133">Transmembrane helix</keyword>
<reference evidence="10" key="1">
    <citation type="submission" date="2025-08" db="UniProtKB">
        <authorList>
            <consortium name="Ensembl"/>
        </authorList>
    </citation>
    <scope>IDENTIFICATION</scope>
</reference>
<keyword evidence="11" id="KW-1185">Reference proteome</keyword>
<keyword evidence="7" id="KW-0256">Endoplasmic reticulum</keyword>
<evidence type="ECO:0000256" key="6">
    <source>
        <dbReference type="ARBA" id="ARBA00023136"/>
    </source>
</evidence>
<comment type="similarity">
    <text evidence="2 7">Belongs to the ERGIC family.</text>
</comment>
<name>A0A8C4Q514_EPTBU</name>
<protein>
    <recommendedName>
        <fullName evidence="7">Endoplasmic reticulum-Golgi intermediate compartment protein</fullName>
    </recommendedName>
</protein>
<proteinExistence type="inferred from homology"/>
<dbReference type="Proteomes" id="UP000694388">
    <property type="component" value="Unplaced"/>
</dbReference>
<evidence type="ECO:0000256" key="3">
    <source>
        <dbReference type="ARBA" id="ARBA00022692"/>
    </source>
</evidence>
<dbReference type="GO" id="GO:0006890">
    <property type="term" value="P:retrograde vesicle-mediated transport, Golgi to endoplasmic reticulum"/>
    <property type="evidence" value="ECO:0007669"/>
    <property type="project" value="TreeGrafter"/>
</dbReference>
<dbReference type="Pfam" id="PF13850">
    <property type="entry name" value="ERGIC_N"/>
    <property type="match status" value="1"/>
</dbReference>
<reference evidence="10" key="2">
    <citation type="submission" date="2025-09" db="UniProtKB">
        <authorList>
            <consortium name="Ensembl"/>
        </authorList>
    </citation>
    <scope>IDENTIFICATION</scope>
</reference>
<dbReference type="GO" id="GO:0033116">
    <property type="term" value="C:endoplasmic reticulum-Golgi intermediate compartment membrane"/>
    <property type="evidence" value="ECO:0007669"/>
    <property type="project" value="UniProtKB-SubCell"/>
</dbReference>
<dbReference type="GO" id="GO:0006888">
    <property type="term" value="P:endoplasmic reticulum to Golgi vesicle-mediated transport"/>
    <property type="evidence" value="ECO:0007669"/>
    <property type="project" value="UniProtKB-UniRule"/>
</dbReference>
<keyword evidence="7" id="KW-0813">Transport</keyword>
<evidence type="ECO:0000313" key="11">
    <source>
        <dbReference type="Proteomes" id="UP000694388"/>
    </source>
</evidence>
<evidence type="ECO:0000256" key="2">
    <source>
        <dbReference type="ARBA" id="ARBA00005648"/>
    </source>
</evidence>
<comment type="caution">
    <text evidence="7">Lacks conserved residue(s) required for the propagation of feature annotation.</text>
</comment>
<dbReference type="GeneTree" id="ENSGT00530000063113"/>
<keyword evidence="7" id="KW-0333">Golgi apparatus</keyword>
<evidence type="ECO:0000313" key="10">
    <source>
        <dbReference type="Ensembl" id="ENSEBUP00000010141.1"/>
    </source>
</evidence>
<dbReference type="InterPro" id="IPR012936">
    <property type="entry name" value="Erv_C"/>
</dbReference>
<dbReference type="Pfam" id="PF07970">
    <property type="entry name" value="COPIIcoated_ERV"/>
    <property type="match status" value="1"/>
</dbReference>
<evidence type="ECO:0000256" key="5">
    <source>
        <dbReference type="ARBA" id="ARBA00022989"/>
    </source>
</evidence>
<evidence type="ECO:0000256" key="7">
    <source>
        <dbReference type="RuleBase" id="RU369013"/>
    </source>
</evidence>
<dbReference type="InterPro" id="IPR039542">
    <property type="entry name" value="Erv_N"/>
</dbReference>
<keyword evidence="4 7" id="KW-0931">ER-Golgi transport</keyword>
<accession>A0A8C4Q514</accession>
<dbReference type="AlphaFoldDB" id="A0A8C4Q514"/>
<keyword evidence="3 7" id="KW-0812">Transmembrane</keyword>
<feature type="domain" description="Endoplasmic reticulum vesicle transporter C-terminal" evidence="8">
    <location>
        <begin position="168"/>
        <end position="331"/>
    </location>
</feature>
<feature type="transmembrane region" description="Helical" evidence="7">
    <location>
        <begin position="368"/>
        <end position="387"/>
    </location>
</feature>
<dbReference type="GO" id="GO:0000139">
    <property type="term" value="C:Golgi membrane"/>
    <property type="evidence" value="ECO:0007669"/>
    <property type="project" value="UniProtKB-SubCell"/>
</dbReference>
<organism evidence="10 11">
    <name type="scientific">Eptatretus burgeri</name>
    <name type="common">Inshore hagfish</name>
    <dbReference type="NCBI Taxonomy" id="7764"/>
    <lineage>
        <taxon>Eukaryota</taxon>
        <taxon>Metazoa</taxon>
        <taxon>Chordata</taxon>
        <taxon>Craniata</taxon>
        <taxon>Vertebrata</taxon>
        <taxon>Cyclostomata</taxon>
        <taxon>Myxini</taxon>
        <taxon>Myxiniformes</taxon>
        <taxon>Myxinidae</taxon>
        <taxon>Eptatretinae</taxon>
        <taxon>Eptatretus</taxon>
    </lineage>
</organism>
<dbReference type="GO" id="GO:0030134">
    <property type="term" value="C:COPII-coated ER to Golgi transport vesicle"/>
    <property type="evidence" value="ECO:0007669"/>
    <property type="project" value="TreeGrafter"/>
</dbReference>
<dbReference type="PANTHER" id="PTHR10984">
    <property type="entry name" value="ENDOPLASMIC RETICULUM-GOLGI INTERMEDIATE COMPARTMENT PROTEIN"/>
    <property type="match status" value="1"/>
</dbReference>
<keyword evidence="6 7" id="KW-0472">Membrane</keyword>
<evidence type="ECO:0000259" key="8">
    <source>
        <dbReference type="Pfam" id="PF07970"/>
    </source>
</evidence>